<evidence type="ECO:0000256" key="3">
    <source>
        <dbReference type="ARBA" id="ARBA00022723"/>
    </source>
</evidence>
<evidence type="ECO:0000313" key="9">
    <source>
        <dbReference type="Proteomes" id="UP000015525"/>
    </source>
</evidence>
<dbReference type="GO" id="GO:0046872">
    <property type="term" value="F:metal ion binding"/>
    <property type="evidence" value="ECO:0007669"/>
    <property type="project" value="UniProtKB-KW"/>
</dbReference>
<dbReference type="GO" id="GO:0016491">
    <property type="term" value="F:oxidoreductase activity"/>
    <property type="evidence" value="ECO:0007669"/>
    <property type="project" value="UniProtKB-KW"/>
</dbReference>
<evidence type="ECO:0000256" key="2">
    <source>
        <dbReference type="ARBA" id="ARBA00022617"/>
    </source>
</evidence>
<keyword evidence="6" id="KW-0411">Iron-sulfur</keyword>
<dbReference type="Proteomes" id="UP000015525">
    <property type="component" value="Unassembled WGS sequence"/>
</dbReference>
<dbReference type="PANTHER" id="PTHR32439">
    <property type="entry name" value="FERREDOXIN--NITRITE REDUCTASE, CHLOROPLASTIC"/>
    <property type="match status" value="1"/>
</dbReference>
<feature type="domain" description="Nitrite/Sulfite reductase ferredoxin-like" evidence="7">
    <location>
        <begin position="4"/>
        <end position="65"/>
    </location>
</feature>
<evidence type="ECO:0000256" key="5">
    <source>
        <dbReference type="ARBA" id="ARBA00023004"/>
    </source>
</evidence>
<dbReference type="SUPFAM" id="SSF56014">
    <property type="entry name" value="Nitrite and sulphite reductase 4Fe-4S domain-like"/>
    <property type="match status" value="1"/>
</dbReference>
<evidence type="ECO:0000259" key="7">
    <source>
        <dbReference type="Pfam" id="PF03460"/>
    </source>
</evidence>
<accession>T0IMX8</accession>
<evidence type="ECO:0000313" key="8">
    <source>
        <dbReference type="EMBL" id="EQB11004.1"/>
    </source>
</evidence>
<dbReference type="Gene3D" id="3.30.413.10">
    <property type="entry name" value="Sulfite Reductase Hemoprotein, domain 1"/>
    <property type="match status" value="2"/>
</dbReference>
<evidence type="ECO:0000256" key="1">
    <source>
        <dbReference type="ARBA" id="ARBA00022485"/>
    </source>
</evidence>
<gene>
    <name evidence="8" type="ORF">L288_03665</name>
</gene>
<dbReference type="SUPFAM" id="SSF55124">
    <property type="entry name" value="Nitrite/Sulfite reductase N-terminal domain-like"/>
    <property type="match status" value="2"/>
</dbReference>
<proteinExistence type="predicted"/>
<dbReference type="InterPro" id="IPR005117">
    <property type="entry name" value="NiRdtase/SiRdtase_haem-b_fer"/>
</dbReference>
<dbReference type="InterPro" id="IPR036136">
    <property type="entry name" value="Nit/Sulf_reduc_fer-like_dom_sf"/>
</dbReference>
<protein>
    <recommendedName>
        <fullName evidence="7">Nitrite/Sulfite reductase ferredoxin-like domain-containing protein</fullName>
    </recommendedName>
</protein>
<name>T0IMX8_9SPHN</name>
<dbReference type="PANTHER" id="PTHR32439:SF9">
    <property type="entry name" value="BLR3264 PROTEIN"/>
    <property type="match status" value="1"/>
</dbReference>
<comment type="caution">
    <text evidence="8">The sequence shown here is derived from an EMBL/GenBank/DDBJ whole genome shotgun (WGS) entry which is preliminary data.</text>
</comment>
<dbReference type="EMBL" id="ATHO01000026">
    <property type="protein sequence ID" value="EQB11004.1"/>
    <property type="molecule type" value="Genomic_DNA"/>
</dbReference>
<keyword evidence="9" id="KW-1185">Reference proteome</keyword>
<sequence>MMAGDGLLVRVRPRLGRMSRRQVLGLCDAALRHGNGHIDLTNRAGLQIRGVKERDHGELVQALAALGLVNPDASREAAAPVILTPDWRPDDASDVIARALLDRMDGLPPLPPKVGIAIDAGPAPALAHSPADFRIERSEHGELILRAEGRDKGMATSVEKAVDNLIALAHWFVRSGGVKAGRMARHTALLPHPASHIPAASRSPSAVIEFCPGRFHGVPFGRIGADALRRLMDRAHHVRLTPWRGIILEGDDGPSDDPASPLLSADACPGAPACPQASVGTRDLAARLAPFASDLHVSGCAKGCARPGPAATVLIGHNGCFDLAFNARAGSPPARSGLDPQQLFTLFGAS</sequence>
<organism evidence="8 9">
    <name type="scientific">Sphingobium quisquiliarum P25</name>
    <dbReference type="NCBI Taxonomy" id="1329909"/>
    <lineage>
        <taxon>Bacteria</taxon>
        <taxon>Pseudomonadati</taxon>
        <taxon>Pseudomonadota</taxon>
        <taxon>Alphaproteobacteria</taxon>
        <taxon>Sphingomonadales</taxon>
        <taxon>Sphingomonadaceae</taxon>
        <taxon>Sphingobium</taxon>
    </lineage>
</organism>
<keyword evidence="2" id="KW-0349">Heme</keyword>
<dbReference type="AlphaFoldDB" id="T0IMX8"/>
<dbReference type="Gene3D" id="3.90.480.10">
    <property type="entry name" value="Sulfite Reductase Hemoprotein,Domain 2"/>
    <property type="match status" value="1"/>
</dbReference>
<evidence type="ECO:0000256" key="4">
    <source>
        <dbReference type="ARBA" id="ARBA00023002"/>
    </source>
</evidence>
<dbReference type="Pfam" id="PF03460">
    <property type="entry name" value="NIR_SIR_ferr"/>
    <property type="match status" value="1"/>
</dbReference>
<dbReference type="GO" id="GO:0051539">
    <property type="term" value="F:4 iron, 4 sulfur cluster binding"/>
    <property type="evidence" value="ECO:0007669"/>
    <property type="project" value="UniProtKB-KW"/>
</dbReference>
<keyword evidence="1" id="KW-0004">4Fe-4S</keyword>
<keyword evidence="3" id="KW-0479">Metal-binding</keyword>
<keyword evidence="5" id="KW-0408">Iron</keyword>
<dbReference type="InterPro" id="IPR051329">
    <property type="entry name" value="NIR_SIR_4Fe-4S"/>
</dbReference>
<keyword evidence="4" id="KW-0560">Oxidoreductase</keyword>
<reference evidence="8 9" key="1">
    <citation type="journal article" date="2013" name="Genome Announc.">
        <title>Draft Genome Sequence of Sphingobium quisquiliarum Strain P25T, a Novel Hexachlorocyclohexane (HCH)-Degrading Bacterium Isolated from an HCH Dumpsite.</title>
        <authorList>
            <person name="Kumar Singh A."/>
            <person name="Sangwan N."/>
            <person name="Sharma A."/>
            <person name="Gupta V."/>
            <person name="Khurana J.P."/>
            <person name="Lal R."/>
        </authorList>
    </citation>
    <scope>NUCLEOTIDE SEQUENCE [LARGE SCALE GENOMIC DNA]</scope>
    <source>
        <strain evidence="8 9">P25</strain>
    </source>
</reference>
<dbReference type="RefSeq" id="WP_021237037.1">
    <property type="nucleotide sequence ID" value="NZ_ATHO01000026.1"/>
</dbReference>
<dbReference type="InterPro" id="IPR045854">
    <property type="entry name" value="NO2/SO3_Rdtase_4Fe4S_sf"/>
</dbReference>
<evidence type="ECO:0000256" key="6">
    <source>
        <dbReference type="ARBA" id="ARBA00023014"/>
    </source>
</evidence>
<dbReference type="PATRIC" id="fig|1329909.3.peg.695"/>